<organism evidence="1">
    <name type="scientific">marine sediment metagenome</name>
    <dbReference type="NCBI Taxonomy" id="412755"/>
    <lineage>
        <taxon>unclassified sequences</taxon>
        <taxon>metagenomes</taxon>
        <taxon>ecological metagenomes</taxon>
    </lineage>
</organism>
<dbReference type="EMBL" id="LAZR01002075">
    <property type="protein sequence ID" value="KKN34918.1"/>
    <property type="molecule type" value="Genomic_DNA"/>
</dbReference>
<accession>A0A0F9T0A2</accession>
<evidence type="ECO:0000313" key="1">
    <source>
        <dbReference type="EMBL" id="KKN34918.1"/>
    </source>
</evidence>
<protein>
    <submittedName>
        <fullName evidence="1">Uncharacterized protein</fullName>
    </submittedName>
</protein>
<name>A0A0F9T0A2_9ZZZZ</name>
<comment type="caution">
    <text evidence="1">The sequence shown here is derived from an EMBL/GenBank/DDBJ whole genome shotgun (WGS) entry which is preliminary data.</text>
</comment>
<proteinExistence type="predicted"/>
<sequence>MNDQGDELFKCRCCGAKYKNSFCSTDDVGVCRWCSDEEA</sequence>
<dbReference type="AlphaFoldDB" id="A0A0F9T0A2"/>
<gene>
    <name evidence="1" type="ORF">LCGC14_0788590</name>
</gene>
<reference evidence="1" key="1">
    <citation type="journal article" date="2015" name="Nature">
        <title>Complex archaea that bridge the gap between prokaryotes and eukaryotes.</title>
        <authorList>
            <person name="Spang A."/>
            <person name="Saw J.H."/>
            <person name="Jorgensen S.L."/>
            <person name="Zaremba-Niedzwiedzka K."/>
            <person name="Martijn J."/>
            <person name="Lind A.E."/>
            <person name="van Eijk R."/>
            <person name="Schleper C."/>
            <person name="Guy L."/>
            <person name="Ettema T.J."/>
        </authorList>
    </citation>
    <scope>NUCLEOTIDE SEQUENCE</scope>
</reference>